<comment type="caution">
    <text evidence="2">The sequence shown here is derived from an EMBL/GenBank/DDBJ whole genome shotgun (WGS) entry which is preliminary data.</text>
</comment>
<reference evidence="2 3" key="1">
    <citation type="submission" date="2019-05" db="EMBL/GenBank/DDBJ databases">
        <title>Whole genome sequence analysis of Cupriavidus campinensis S14E4C strain.</title>
        <authorList>
            <person name="Abbaszade G."/>
            <person name="Szabo A."/>
            <person name="Toumi M."/>
            <person name="Toth E."/>
        </authorList>
    </citation>
    <scope>NUCLEOTIDE SEQUENCE [LARGE SCALE GENOMIC DNA]</scope>
    <source>
        <strain evidence="2 3">S14E4C</strain>
    </source>
</reference>
<feature type="region of interest" description="Disordered" evidence="1">
    <location>
        <begin position="43"/>
        <end position="86"/>
    </location>
</feature>
<dbReference type="Proteomes" id="UP000318943">
    <property type="component" value="Unassembled WGS sequence"/>
</dbReference>
<evidence type="ECO:0000313" key="2">
    <source>
        <dbReference type="EMBL" id="TSP12197.1"/>
    </source>
</evidence>
<organism evidence="2 3">
    <name type="scientific">Cupriavidus campinensis</name>
    <dbReference type="NCBI Taxonomy" id="151783"/>
    <lineage>
        <taxon>Bacteria</taxon>
        <taxon>Pseudomonadati</taxon>
        <taxon>Pseudomonadota</taxon>
        <taxon>Betaproteobacteria</taxon>
        <taxon>Burkholderiales</taxon>
        <taxon>Burkholderiaceae</taxon>
        <taxon>Cupriavidus</taxon>
    </lineage>
</organism>
<evidence type="ECO:0000313" key="3">
    <source>
        <dbReference type="Proteomes" id="UP000318943"/>
    </source>
</evidence>
<dbReference type="EMBL" id="VCIZ01000007">
    <property type="protein sequence ID" value="TSP12197.1"/>
    <property type="molecule type" value="Genomic_DNA"/>
</dbReference>
<proteinExistence type="predicted"/>
<sequence length="86" mass="9633">MSIAPPGTNAENDGNQRLQDKTHPARARETLRQLLKKLVREEIDSPGLERLAHGRRQRSYEDQYGDDSQDSADLPALDIHKASPDA</sequence>
<feature type="region of interest" description="Disordered" evidence="1">
    <location>
        <begin position="1"/>
        <end position="26"/>
    </location>
</feature>
<protein>
    <submittedName>
        <fullName evidence="2">Uncharacterized protein</fullName>
    </submittedName>
</protein>
<name>A0ABY3EMJ7_9BURK</name>
<keyword evidence="3" id="KW-1185">Reference proteome</keyword>
<evidence type="ECO:0000256" key="1">
    <source>
        <dbReference type="SAM" id="MobiDB-lite"/>
    </source>
</evidence>
<gene>
    <name evidence="2" type="ORF">FGG12_14405</name>
</gene>
<accession>A0ABY3EMJ7</accession>